<feature type="compositionally biased region" description="Low complexity" evidence="2">
    <location>
        <begin position="277"/>
        <end position="286"/>
    </location>
</feature>
<comment type="similarity">
    <text evidence="1">Belongs to the GeBP family.</text>
</comment>
<name>A0ABR0X6H7_REHGL</name>
<dbReference type="PANTHER" id="PTHR31662">
    <property type="entry name" value="BNAANNG10740D PROTEIN-RELATED"/>
    <property type="match status" value="1"/>
</dbReference>
<evidence type="ECO:0000259" key="3">
    <source>
        <dbReference type="Pfam" id="PF04504"/>
    </source>
</evidence>
<dbReference type="InterPro" id="IPR053932">
    <property type="entry name" value="GeBP-like_DBD"/>
</dbReference>
<feature type="region of interest" description="Disordered" evidence="2">
    <location>
        <begin position="275"/>
        <end position="296"/>
    </location>
</feature>
<feature type="compositionally biased region" description="Polar residues" evidence="2">
    <location>
        <begin position="129"/>
        <end position="138"/>
    </location>
</feature>
<evidence type="ECO:0000256" key="1">
    <source>
        <dbReference type="ARBA" id="ARBA00010820"/>
    </source>
</evidence>
<dbReference type="Pfam" id="PF04504">
    <property type="entry name" value="GeBP-like_DBD"/>
    <property type="match status" value="1"/>
</dbReference>
<dbReference type="Proteomes" id="UP001318860">
    <property type="component" value="Unassembled WGS sequence"/>
</dbReference>
<feature type="region of interest" description="Disordered" evidence="2">
    <location>
        <begin position="123"/>
        <end position="162"/>
    </location>
</feature>
<dbReference type="PANTHER" id="PTHR31662:SF8">
    <property type="entry name" value="EXPRESSED PROTEIN"/>
    <property type="match status" value="1"/>
</dbReference>
<dbReference type="InterPro" id="IPR007592">
    <property type="entry name" value="GEBP"/>
</dbReference>
<sequence length="468" mass="52153">MKHNPLKGSGNPNKQENQQERVLAENGTRVLEVEKDKVRGSPLNILAKTHLESVLIRNENVCAEKAEHTPSQIEKVVTLEDAVNEGDYKEKDMQIDNMEMVDIVVQMEGKRVPLSEVEPHPRTLAMDSTPIQPQNKLSASKLPIKRKTPEPNPSPPDQIEGRVPPFKFHRIWTEPDEIRFLQGLLDCSSQNLAFPRDLGIFYARFSNTMSQPYTKSQLSEKLRRLRKKFRVISTRLSKGLDRSQLSTHDRALYDLSKQLWHPDYAATSPFSGARNVGLSHSNNNNSGSGGTSDGNLKKSSLVGVKVDFSPTLPVIMSGFEQDNDANLDLDCVGNENENGDEGGIAFGDFRGEGNKDEEVKLSEVNVELEGEDDDAAMGDEGNDTFGEEIGKNMNFGCENKIGEVAARVVMNVFDECFKDVRRTLLAGQGGEGVTAESFQVRWQRQRIAELDVLGSRLRLVLEHSLGKH</sequence>
<evidence type="ECO:0000256" key="2">
    <source>
        <dbReference type="SAM" id="MobiDB-lite"/>
    </source>
</evidence>
<feature type="region of interest" description="Disordered" evidence="2">
    <location>
        <begin position="1"/>
        <end position="28"/>
    </location>
</feature>
<feature type="domain" description="Glabrous enhancer-binding protein-like DBD" evidence="3">
    <location>
        <begin position="168"/>
        <end position="261"/>
    </location>
</feature>
<gene>
    <name evidence="4" type="ORF">DH2020_013778</name>
</gene>
<keyword evidence="5" id="KW-1185">Reference proteome</keyword>
<accession>A0ABR0X6H7</accession>
<organism evidence="4 5">
    <name type="scientific">Rehmannia glutinosa</name>
    <name type="common">Chinese foxglove</name>
    <dbReference type="NCBI Taxonomy" id="99300"/>
    <lineage>
        <taxon>Eukaryota</taxon>
        <taxon>Viridiplantae</taxon>
        <taxon>Streptophyta</taxon>
        <taxon>Embryophyta</taxon>
        <taxon>Tracheophyta</taxon>
        <taxon>Spermatophyta</taxon>
        <taxon>Magnoliopsida</taxon>
        <taxon>eudicotyledons</taxon>
        <taxon>Gunneridae</taxon>
        <taxon>Pentapetalae</taxon>
        <taxon>asterids</taxon>
        <taxon>lamiids</taxon>
        <taxon>Lamiales</taxon>
        <taxon>Orobanchaceae</taxon>
        <taxon>Rehmannieae</taxon>
        <taxon>Rehmannia</taxon>
    </lineage>
</organism>
<proteinExistence type="inferred from homology"/>
<evidence type="ECO:0000313" key="4">
    <source>
        <dbReference type="EMBL" id="KAK6154139.1"/>
    </source>
</evidence>
<evidence type="ECO:0000313" key="5">
    <source>
        <dbReference type="Proteomes" id="UP001318860"/>
    </source>
</evidence>
<reference evidence="4 5" key="1">
    <citation type="journal article" date="2021" name="Comput. Struct. Biotechnol. J.">
        <title>De novo genome assembly of the potent medicinal plant Rehmannia glutinosa using nanopore technology.</title>
        <authorList>
            <person name="Ma L."/>
            <person name="Dong C."/>
            <person name="Song C."/>
            <person name="Wang X."/>
            <person name="Zheng X."/>
            <person name="Niu Y."/>
            <person name="Chen S."/>
            <person name="Feng W."/>
        </authorList>
    </citation>
    <scope>NUCLEOTIDE SEQUENCE [LARGE SCALE GENOMIC DNA]</scope>
    <source>
        <strain evidence="4">DH-2019</strain>
    </source>
</reference>
<protein>
    <recommendedName>
        <fullName evidence="3">Glabrous enhancer-binding protein-like DBD domain-containing protein</fullName>
    </recommendedName>
</protein>
<comment type="caution">
    <text evidence="4">The sequence shown here is derived from an EMBL/GenBank/DDBJ whole genome shotgun (WGS) entry which is preliminary data.</text>
</comment>
<dbReference type="EMBL" id="JABTTQ020000006">
    <property type="protein sequence ID" value="KAK6154139.1"/>
    <property type="molecule type" value="Genomic_DNA"/>
</dbReference>